<comment type="caution">
    <text evidence="1">The sequence shown here is derived from an EMBL/GenBank/DDBJ whole genome shotgun (WGS) entry which is preliminary data.</text>
</comment>
<name>A0ACC7SAL4_DOLFA</name>
<keyword evidence="2" id="KW-1185">Reference proteome</keyword>
<accession>A0ACC7SAL4</accession>
<protein>
    <submittedName>
        <fullName evidence="1">Uncharacterized protein</fullName>
    </submittedName>
</protein>
<dbReference type="Proteomes" id="UP001517388">
    <property type="component" value="Unassembled WGS sequence"/>
</dbReference>
<proteinExistence type="predicted"/>
<organism evidence="1 2">
    <name type="scientific">Dolichospermum flos-aquae UHCC 0037</name>
    <dbReference type="NCBI Taxonomy" id="2590026"/>
    <lineage>
        <taxon>Bacteria</taxon>
        <taxon>Bacillati</taxon>
        <taxon>Cyanobacteriota</taxon>
        <taxon>Cyanophyceae</taxon>
        <taxon>Nostocales</taxon>
        <taxon>Aphanizomenonaceae</taxon>
        <taxon>Dolichospermum</taxon>
    </lineage>
</organism>
<evidence type="ECO:0000313" key="2">
    <source>
        <dbReference type="Proteomes" id="UP001517388"/>
    </source>
</evidence>
<dbReference type="EMBL" id="VILF01000006">
    <property type="protein sequence ID" value="MTJ45577.1"/>
    <property type="molecule type" value="Genomic_DNA"/>
</dbReference>
<sequence length="870" mass="98686">MPTEFTNIKYEPDGSAGEIQVVTEWPVWNCKKQEWIKGEKTTLRNILLAAMHPGLIFSIGEIPTTEKNPSTLNPFKPKNYENAFFLDLASGSRNHGRFTFSNKSTVGKYYYGTADKDQWKRIIYGSILHTGCKKIIYLEMKYIVVDDENRDPDGNLLDDPVNNIHWKTGDSHAKASLRLMEILGLPVEETENVDIDKPIQFRAALFKEWIGKGTLAYNPHLDTSGFDLAIPLSSLKGNKPALGNYQGKILMGLVFDGEVRRAKPGWMLLQWFSFEVLEKDSIIDRLKEKCDRLSQAYNSIVDLAEILRIDQSEAEAELQEGSEELQSEAEYENTMIRVVRVDKNGVLLLHPYIVKRIKERLRALWLNLAKAAGIRFYSVMVQPDESLAHYHTVLEDGSVKGRKVFCAPDFEEGLYIVFCNPMRHWGDCQLWENKYEGTYTNATGIMAVTTKLALTLGRDFDGDFVQLIKASAYPNMRNAIANFKKPPATKKFPKMALQGNLQQIALNSMNDMTGIVASLLARAKAANAEDKVLLIPAGGEQKENEEMTVIDFLSQQVQIAVDSLKSAYPNNKNGLDAVKKFLDEIEAEAPWLKDFKNDDCYAKRPCAVNQDSQDTISRLVKLVNGYWGEPKFFDGDLRAYEKVLFSDIEPSQEQLDYALAHRAAYREAIGRAIKWKVQNDSSTIMIRQVAQATKNNKEKIFAKTSPDGKTYDPRSWAAAYWRIAHQAETGDAGLAFMIFGDEIVTELKNIPEKETQTLVVYGVDKIGIPQVQKKWTGQEIQVRGIIDEYNGKTYFKLQAYNQKTLEWINLGNISDKYQPYFLPGQSKRMKIYSISMNAQGKTKRAALFNKDMSQEEIDKCLIFELSATTK</sequence>
<evidence type="ECO:0000313" key="1">
    <source>
        <dbReference type="EMBL" id="MTJ45577.1"/>
    </source>
</evidence>
<reference evidence="2" key="1">
    <citation type="journal article" date="2020" name="Toxins">
        <title>Phylogenomic Analysis of Secondary Metabolism in the Toxic Cyanobacterial Genera Anabaena, Dolichospermum and Aphanizomenon.</title>
        <authorList>
            <person name="Oesterholm J."/>
            <person name="Popin R.V."/>
            <person name="Fewer D.P."/>
            <person name="Sivonen K."/>
        </authorList>
    </citation>
    <scope>NUCLEOTIDE SEQUENCE [LARGE SCALE GENOMIC DNA]</scope>
    <source>
        <strain evidence="2">UHCC 0037</strain>
    </source>
</reference>
<gene>
    <name evidence="1" type="ORF">FJR39_21600</name>
</gene>